<dbReference type="PANTHER" id="PTHR34139">
    <property type="entry name" value="UPF0331 PROTEIN MJ0127"/>
    <property type="match status" value="1"/>
</dbReference>
<dbReference type="RefSeq" id="WP_142591377.1">
    <property type="nucleotide sequence ID" value="NZ_CABFWF030000001.1"/>
</dbReference>
<evidence type="ECO:0000256" key="4">
    <source>
        <dbReference type="ARBA" id="ARBA00022741"/>
    </source>
</evidence>
<dbReference type="PANTHER" id="PTHR34139:SF1">
    <property type="entry name" value="RNASE MJ1380-RELATED"/>
    <property type="match status" value="1"/>
</dbReference>
<sequence length="120" mass="13742">MTANRLTDYIAQMREAAVKANGFVSDMSYDEFIADERTQMAVGMTLVLVGDAAARIMQHYPDFAVEHPEIPWNKIKGMRNVVVHDYYKLDLPVVFETVRKALPDLVLQLNALHHWRPQGE</sequence>
<proteinExistence type="predicted"/>
<name>A0ABN7JJ95_9HYPH</name>
<keyword evidence="5" id="KW-0378">Hydrolase</keyword>
<comment type="caution">
    <text evidence="6">The sequence shown here is derived from an EMBL/GenBank/DDBJ whole genome shotgun (WGS) entry which is preliminary data.</text>
</comment>
<dbReference type="EMBL" id="CABFWF030000001">
    <property type="protein sequence ID" value="CAD7024927.1"/>
    <property type="molecule type" value="Genomic_DNA"/>
</dbReference>
<keyword evidence="4" id="KW-0547">Nucleotide-binding</keyword>
<reference evidence="6 7" key="1">
    <citation type="submission" date="2020-11" db="EMBL/GenBank/DDBJ databases">
        <authorList>
            <person name="Lassalle F."/>
        </authorList>
    </citation>
    <scope>NUCLEOTIDE SEQUENCE [LARGE SCALE GENOMIC DNA]</scope>
    <source>
        <strain evidence="6 7">JC140</strain>
    </source>
</reference>
<evidence type="ECO:0000256" key="5">
    <source>
        <dbReference type="ARBA" id="ARBA00022801"/>
    </source>
</evidence>
<keyword evidence="3" id="KW-0540">Nuclease</keyword>
<dbReference type="InterPro" id="IPR051813">
    <property type="entry name" value="HepT_RNase_toxin"/>
</dbReference>
<evidence type="ECO:0000313" key="6">
    <source>
        <dbReference type="EMBL" id="CAD7024927.1"/>
    </source>
</evidence>
<accession>A0ABN7JJ95</accession>
<dbReference type="Pfam" id="PF01934">
    <property type="entry name" value="HepT-like"/>
    <property type="match status" value="1"/>
</dbReference>
<keyword evidence="2" id="KW-1277">Toxin-antitoxin system</keyword>
<evidence type="ECO:0000256" key="3">
    <source>
        <dbReference type="ARBA" id="ARBA00022722"/>
    </source>
</evidence>
<protein>
    <recommendedName>
        <fullName evidence="8">DUF86 domain-containing protein</fullName>
    </recommendedName>
</protein>
<keyword evidence="7" id="KW-1185">Reference proteome</keyword>
<keyword evidence="1" id="KW-0597">Phosphoprotein</keyword>
<gene>
    <name evidence="6" type="ORF">REJC140_00554</name>
</gene>
<evidence type="ECO:0000256" key="1">
    <source>
        <dbReference type="ARBA" id="ARBA00022553"/>
    </source>
</evidence>
<evidence type="ECO:0008006" key="8">
    <source>
        <dbReference type="Google" id="ProtNLM"/>
    </source>
</evidence>
<evidence type="ECO:0000313" key="7">
    <source>
        <dbReference type="Proteomes" id="UP000606921"/>
    </source>
</evidence>
<evidence type="ECO:0000256" key="2">
    <source>
        <dbReference type="ARBA" id="ARBA00022649"/>
    </source>
</evidence>
<dbReference type="InterPro" id="IPR008201">
    <property type="entry name" value="HepT-like"/>
</dbReference>
<organism evidence="6 7">
    <name type="scientific">Pseudorhizobium endolithicum</name>
    <dbReference type="NCBI Taxonomy" id="1191678"/>
    <lineage>
        <taxon>Bacteria</taxon>
        <taxon>Pseudomonadati</taxon>
        <taxon>Pseudomonadota</taxon>
        <taxon>Alphaproteobacteria</taxon>
        <taxon>Hyphomicrobiales</taxon>
        <taxon>Rhizobiaceae</taxon>
        <taxon>Rhizobium/Agrobacterium group</taxon>
        <taxon>Pseudorhizobium</taxon>
    </lineage>
</organism>
<dbReference type="Proteomes" id="UP000606921">
    <property type="component" value="Unassembled WGS sequence"/>
</dbReference>